<keyword evidence="2" id="KW-1185">Reference proteome</keyword>
<sequence length="62" mass="7099">HPPTRFIQGNPAKRRLRGGGRIMASFGKLTDYFNRRKSREELRVGRSSRRSGSYCCTVAEAR</sequence>
<evidence type="ECO:0000313" key="2">
    <source>
        <dbReference type="Proteomes" id="UP001352852"/>
    </source>
</evidence>
<proteinExistence type="predicted"/>
<feature type="non-terminal residue" evidence="1">
    <location>
        <position position="1"/>
    </location>
</feature>
<dbReference type="EMBL" id="JAHUTJ010026772">
    <property type="protein sequence ID" value="MED6274991.1"/>
    <property type="molecule type" value="Genomic_DNA"/>
</dbReference>
<name>A0ABU7DJ93_9TELE</name>
<organism evidence="1 2">
    <name type="scientific">Characodon lateralis</name>
    <dbReference type="NCBI Taxonomy" id="208331"/>
    <lineage>
        <taxon>Eukaryota</taxon>
        <taxon>Metazoa</taxon>
        <taxon>Chordata</taxon>
        <taxon>Craniata</taxon>
        <taxon>Vertebrata</taxon>
        <taxon>Euteleostomi</taxon>
        <taxon>Actinopterygii</taxon>
        <taxon>Neopterygii</taxon>
        <taxon>Teleostei</taxon>
        <taxon>Neoteleostei</taxon>
        <taxon>Acanthomorphata</taxon>
        <taxon>Ovalentaria</taxon>
        <taxon>Atherinomorphae</taxon>
        <taxon>Cyprinodontiformes</taxon>
        <taxon>Goodeidae</taxon>
        <taxon>Characodon</taxon>
    </lineage>
</organism>
<accession>A0ABU7DJ93</accession>
<comment type="caution">
    <text evidence="1">The sequence shown here is derived from an EMBL/GenBank/DDBJ whole genome shotgun (WGS) entry which is preliminary data.</text>
</comment>
<reference evidence="1 2" key="1">
    <citation type="submission" date="2021-06" db="EMBL/GenBank/DDBJ databases">
        <authorList>
            <person name="Palmer J.M."/>
        </authorList>
    </citation>
    <scope>NUCLEOTIDE SEQUENCE [LARGE SCALE GENOMIC DNA]</scope>
    <source>
        <strain evidence="1 2">CL_MEX2019</strain>
        <tissue evidence="1">Muscle</tissue>
    </source>
</reference>
<evidence type="ECO:0000313" key="1">
    <source>
        <dbReference type="EMBL" id="MED6274991.1"/>
    </source>
</evidence>
<dbReference type="Proteomes" id="UP001352852">
    <property type="component" value="Unassembled WGS sequence"/>
</dbReference>
<gene>
    <name evidence="1" type="ORF">CHARACLAT_021908</name>
</gene>
<protein>
    <submittedName>
        <fullName evidence="1">Uncharacterized protein</fullName>
    </submittedName>
</protein>